<accession>A0A1R1Y879</accession>
<dbReference type="EMBL" id="LSSM01002139">
    <property type="protein sequence ID" value="OMJ22906.1"/>
    <property type="molecule type" value="Genomic_DNA"/>
</dbReference>
<protein>
    <submittedName>
        <fullName evidence="1">Uncharacterized protein</fullName>
    </submittedName>
</protein>
<organism evidence="1 2">
    <name type="scientific">Smittium culicis</name>
    <dbReference type="NCBI Taxonomy" id="133412"/>
    <lineage>
        <taxon>Eukaryota</taxon>
        <taxon>Fungi</taxon>
        <taxon>Fungi incertae sedis</taxon>
        <taxon>Zoopagomycota</taxon>
        <taxon>Kickxellomycotina</taxon>
        <taxon>Harpellomycetes</taxon>
        <taxon>Harpellales</taxon>
        <taxon>Legeriomycetaceae</taxon>
        <taxon>Smittium</taxon>
    </lineage>
</organism>
<dbReference type="AlphaFoldDB" id="A0A1R1Y879"/>
<keyword evidence="2" id="KW-1185">Reference proteome</keyword>
<gene>
    <name evidence="1" type="ORF">AYI69_g5211</name>
</gene>
<evidence type="ECO:0000313" key="1">
    <source>
        <dbReference type="EMBL" id="OMJ22906.1"/>
    </source>
</evidence>
<dbReference type="Proteomes" id="UP000187429">
    <property type="component" value="Unassembled WGS sequence"/>
</dbReference>
<reference evidence="2" key="1">
    <citation type="submission" date="2017-01" db="EMBL/GenBank/DDBJ databases">
        <authorList>
            <person name="Wang Y."/>
            <person name="White M."/>
            <person name="Kvist S."/>
            <person name="Moncalvo J.-M."/>
        </authorList>
    </citation>
    <scope>NUCLEOTIDE SEQUENCE [LARGE SCALE GENOMIC DNA]</scope>
    <source>
        <strain evidence="2">ID-206-W2</strain>
    </source>
</reference>
<comment type="caution">
    <text evidence="1">The sequence shown here is derived from an EMBL/GenBank/DDBJ whole genome shotgun (WGS) entry which is preliminary data.</text>
</comment>
<sequence length="100" mass="10976">MGKCLAKLPPFSAVRTVDKSGHGFIGTARLHLEVPALPAAALAAPEHVRLGLLRASTLRLEQVLLHDFVVKFLALLAGHILGRHEDEIVWLDRALHYCEP</sequence>
<name>A0A1R1Y879_9FUNG</name>
<evidence type="ECO:0000313" key="2">
    <source>
        <dbReference type="Proteomes" id="UP000187429"/>
    </source>
</evidence>
<proteinExistence type="predicted"/>